<dbReference type="PANTHER" id="PTHR30620">
    <property type="entry name" value="PERIPLASMIC BETA-GLUCOSIDASE-RELATED"/>
    <property type="match status" value="1"/>
</dbReference>
<dbReference type="PANTHER" id="PTHR30620:SF16">
    <property type="entry name" value="LYSOSOMAL BETA GLUCOSIDASE"/>
    <property type="match status" value="1"/>
</dbReference>
<keyword evidence="10" id="KW-1185">Reference proteome</keyword>
<dbReference type="RefSeq" id="WP_021931804.1">
    <property type="nucleotide sequence ID" value="NZ_AP023322.1"/>
</dbReference>
<dbReference type="InterPro" id="IPR017853">
    <property type="entry name" value="GH"/>
</dbReference>
<dbReference type="InterPro" id="IPR051915">
    <property type="entry name" value="Cellulose_Degrad_GH3"/>
</dbReference>
<keyword evidence="4" id="KW-0732">Signal</keyword>
<accession>A0A7G1HXM6</accession>
<dbReference type="PROSITE" id="PS00775">
    <property type="entry name" value="GLYCOSYL_HYDROL_F3"/>
    <property type="match status" value="1"/>
</dbReference>
<proteinExistence type="inferred from homology"/>
<comment type="similarity">
    <text evidence="2 7">Belongs to the glycosyl hydrolase 3 family.</text>
</comment>
<protein>
    <recommendedName>
        <fullName evidence="3">beta-glucosidase</fullName>
        <ecNumber evidence="3">3.2.1.21</ecNumber>
    </recommendedName>
</protein>
<dbReference type="SUPFAM" id="SSF51445">
    <property type="entry name" value="(Trans)glycosidases"/>
    <property type="match status" value="1"/>
</dbReference>
<dbReference type="InterPro" id="IPR001764">
    <property type="entry name" value="Glyco_hydro_3_N"/>
</dbReference>
<evidence type="ECO:0000313" key="9">
    <source>
        <dbReference type="EMBL" id="BCI64449.1"/>
    </source>
</evidence>
<feature type="domain" description="Fibronectin type III-like" evidence="8">
    <location>
        <begin position="659"/>
        <end position="729"/>
    </location>
</feature>
<evidence type="ECO:0000313" key="10">
    <source>
        <dbReference type="Proteomes" id="UP000594042"/>
    </source>
</evidence>
<evidence type="ECO:0000256" key="6">
    <source>
        <dbReference type="ARBA" id="ARBA00023295"/>
    </source>
</evidence>
<dbReference type="InterPro" id="IPR002772">
    <property type="entry name" value="Glyco_hydro_3_C"/>
</dbReference>
<keyword evidence="5 7" id="KW-0378">Hydrolase</keyword>
<dbReference type="SMART" id="SM01217">
    <property type="entry name" value="Fn3_like"/>
    <property type="match status" value="1"/>
</dbReference>
<gene>
    <name evidence="9" type="ORF">Cop2CBH44_28020</name>
</gene>
<evidence type="ECO:0000256" key="7">
    <source>
        <dbReference type="RuleBase" id="RU361161"/>
    </source>
</evidence>
<keyword evidence="6 7" id="KW-0326">Glycosidase</keyword>
<evidence type="ECO:0000259" key="8">
    <source>
        <dbReference type="SMART" id="SM01217"/>
    </source>
</evidence>
<evidence type="ECO:0000256" key="1">
    <source>
        <dbReference type="ARBA" id="ARBA00000448"/>
    </source>
</evidence>
<dbReference type="InterPro" id="IPR036881">
    <property type="entry name" value="Glyco_hydro_3_C_sf"/>
</dbReference>
<sequence length="736" mass="82267">MKLIKLTTAIFVCIQLSTYTSTGKENKILYKDSKAPIEARINDLLNRMTLREKILQLNQYIVGKNTNENNIGEVLNSYPKESGSYIYFSDNATLRNQIQKQAVEETRLGIPALFGYDVIHGFRTIYPISLGQACSWNPDLVKKACAMAAQETRMSGTEWTFSPMIDVAHDGRWGRVSEGYGEDPYTNAVFGVASVLGYQGNDLSSSKQVAACLKHYVGYGASEGGRDYRATDISNQTLWSIYMPPYEACIKAGAATVMSAFNDINGTPATANYYTLTEILKKRWKHDGFVVSDWNAVEQLINQGVAANRKEAALKAFSAGTEMNMTDNCYAEHMEELVNEGKIKISQIDEAVGRILRIKFRLGLFEKPYTPEYPETQRVLLPENRKLAEKLAEESMVLLKNTNQILPLNQKNIAIIGPMVKDKDNIIGSWTAHGRTKDVETLWDGLEKEFTGKATLSYAKGCEFEGNDNSKFNEAIEIAKQSDIIILCLGEKRGWSGENGSRSTLALPIIQEKLAEALYKTGKPIILVLSSGRPIELCRLEPMCDAIIEIWQPGICGGTPLAGILSGRINPSGKLAITFPYSTGQIPIYYNMRQSARPFDKQGDYQDIPTTPLYEFAHGLSYTNYEYGELKASTTHIKKNETVNISIPITNIGNRDGKETVHWFISDPVCSISRPIKELKHFEKHLIKKGETITYTFTINPIRDLSYVDSDGKPFLESGIYYISVKDKKIAIEVVE</sequence>
<dbReference type="AlphaFoldDB" id="A0A7G1HXM6"/>
<dbReference type="EC" id="3.2.1.21" evidence="3"/>
<dbReference type="SUPFAM" id="SSF52279">
    <property type="entry name" value="Beta-D-glucan exohydrolase, C-terminal domain"/>
    <property type="match status" value="1"/>
</dbReference>
<organism evidence="9 10">
    <name type="scientific">Coprobacter secundus subsp. similis</name>
    <dbReference type="NCBI Taxonomy" id="2751153"/>
    <lineage>
        <taxon>Bacteria</taxon>
        <taxon>Pseudomonadati</taxon>
        <taxon>Bacteroidota</taxon>
        <taxon>Bacteroidia</taxon>
        <taxon>Bacteroidales</taxon>
        <taxon>Barnesiellaceae</taxon>
        <taxon>Coprobacter</taxon>
    </lineage>
</organism>
<dbReference type="InterPro" id="IPR013783">
    <property type="entry name" value="Ig-like_fold"/>
</dbReference>
<dbReference type="InterPro" id="IPR036962">
    <property type="entry name" value="Glyco_hydro_3_N_sf"/>
</dbReference>
<evidence type="ECO:0000256" key="2">
    <source>
        <dbReference type="ARBA" id="ARBA00005336"/>
    </source>
</evidence>
<dbReference type="Pfam" id="PF00933">
    <property type="entry name" value="Glyco_hydro_3"/>
    <property type="match status" value="1"/>
</dbReference>
<dbReference type="Gene3D" id="3.40.50.1700">
    <property type="entry name" value="Glycoside hydrolase family 3 C-terminal domain"/>
    <property type="match status" value="1"/>
</dbReference>
<comment type="catalytic activity">
    <reaction evidence="1">
        <text>Hydrolysis of terminal, non-reducing beta-D-glucosyl residues with release of beta-D-glucose.</text>
        <dbReference type="EC" id="3.2.1.21"/>
    </reaction>
</comment>
<dbReference type="KEGG" id="copr:Cop2CBH44_28020"/>
<dbReference type="Proteomes" id="UP000594042">
    <property type="component" value="Chromosome"/>
</dbReference>
<dbReference type="Pfam" id="PF01915">
    <property type="entry name" value="Glyco_hydro_3_C"/>
    <property type="match status" value="1"/>
</dbReference>
<dbReference type="EMBL" id="AP023322">
    <property type="protein sequence ID" value="BCI64449.1"/>
    <property type="molecule type" value="Genomic_DNA"/>
</dbReference>
<dbReference type="GO" id="GO:0008422">
    <property type="term" value="F:beta-glucosidase activity"/>
    <property type="evidence" value="ECO:0007669"/>
    <property type="project" value="UniProtKB-EC"/>
</dbReference>
<dbReference type="PRINTS" id="PR00133">
    <property type="entry name" value="GLHYDRLASE3"/>
</dbReference>
<name>A0A7G1HXM6_9BACT</name>
<dbReference type="InterPro" id="IPR019800">
    <property type="entry name" value="Glyco_hydro_3_AS"/>
</dbReference>
<dbReference type="Gene3D" id="3.20.20.300">
    <property type="entry name" value="Glycoside hydrolase, family 3, N-terminal domain"/>
    <property type="match status" value="1"/>
</dbReference>
<dbReference type="Pfam" id="PF14310">
    <property type="entry name" value="Fn3-like"/>
    <property type="match status" value="1"/>
</dbReference>
<dbReference type="InterPro" id="IPR026891">
    <property type="entry name" value="Fn3-like"/>
</dbReference>
<evidence type="ECO:0000256" key="3">
    <source>
        <dbReference type="ARBA" id="ARBA00012744"/>
    </source>
</evidence>
<evidence type="ECO:0000256" key="5">
    <source>
        <dbReference type="ARBA" id="ARBA00022801"/>
    </source>
</evidence>
<evidence type="ECO:0000256" key="4">
    <source>
        <dbReference type="ARBA" id="ARBA00022729"/>
    </source>
</evidence>
<dbReference type="Gene3D" id="2.60.40.10">
    <property type="entry name" value="Immunoglobulins"/>
    <property type="match status" value="1"/>
</dbReference>
<dbReference type="GO" id="GO:0009251">
    <property type="term" value="P:glucan catabolic process"/>
    <property type="evidence" value="ECO:0007669"/>
    <property type="project" value="TreeGrafter"/>
</dbReference>
<reference evidence="10" key="1">
    <citation type="submission" date="2020-07" db="EMBL/GenBank/DDBJ databases">
        <title>Complete genome sequencing of Coprobacter sp. strain 2CBH44.</title>
        <authorList>
            <person name="Sakamoto M."/>
            <person name="Murakami T."/>
            <person name="Mori H."/>
        </authorList>
    </citation>
    <scope>NUCLEOTIDE SEQUENCE [LARGE SCALE GENOMIC DNA]</scope>
    <source>
        <strain evidence="10">2CBH44</strain>
    </source>
</reference>